<dbReference type="Pfam" id="PF00571">
    <property type="entry name" value="CBS"/>
    <property type="match status" value="2"/>
</dbReference>
<dbReference type="Pfam" id="PF01380">
    <property type="entry name" value="SIS"/>
    <property type="match status" value="1"/>
</dbReference>
<feature type="site" description="Catalytically relevant" evidence="6">
    <location>
        <position position="131"/>
    </location>
</feature>
<evidence type="ECO:0000313" key="10">
    <source>
        <dbReference type="EMBL" id="PZQ17203.1"/>
    </source>
</evidence>
<evidence type="ECO:0000256" key="2">
    <source>
        <dbReference type="ARBA" id="ARBA00022737"/>
    </source>
</evidence>
<dbReference type="Gene3D" id="3.10.580.10">
    <property type="entry name" value="CBS-domain"/>
    <property type="match status" value="1"/>
</dbReference>
<dbReference type="PROSITE" id="PS51464">
    <property type="entry name" value="SIS"/>
    <property type="match status" value="1"/>
</dbReference>
<dbReference type="InterPro" id="IPR046348">
    <property type="entry name" value="SIS_dom_sf"/>
</dbReference>
<keyword evidence="10" id="KW-0413">Isomerase</keyword>
<dbReference type="Proteomes" id="UP000249577">
    <property type="component" value="Unassembled WGS sequence"/>
</dbReference>
<name>A0A2W5MI01_ANCNO</name>
<dbReference type="InterPro" id="IPR050986">
    <property type="entry name" value="GutQ/KpsF_isomerases"/>
</dbReference>
<dbReference type="FunFam" id="3.40.50.10490:FF:000011">
    <property type="entry name" value="Arabinose 5-phosphate isomerase"/>
    <property type="match status" value="1"/>
</dbReference>
<evidence type="ECO:0000256" key="6">
    <source>
        <dbReference type="PIRSR" id="PIRSR004692-3"/>
    </source>
</evidence>
<dbReference type="InterPro" id="IPR046342">
    <property type="entry name" value="CBS_dom_sf"/>
</dbReference>
<comment type="caution">
    <text evidence="10">The sequence shown here is derived from an EMBL/GenBank/DDBJ whole genome shotgun (WGS) entry which is preliminary data.</text>
</comment>
<feature type="site" description="Catalytically relevant" evidence="6">
    <location>
        <position position="172"/>
    </location>
</feature>
<dbReference type="SUPFAM" id="SSF53697">
    <property type="entry name" value="SIS domain"/>
    <property type="match status" value="1"/>
</dbReference>
<dbReference type="PIRSF" id="PIRSF004692">
    <property type="entry name" value="KdsD_KpsF"/>
    <property type="match status" value="1"/>
</dbReference>
<dbReference type="GO" id="GO:0046872">
    <property type="term" value="F:metal ion binding"/>
    <property type="evidence" value="ECO:0007669"/>
    <property type="project" value="UniProtKB-KW"/>
</dbReference>
<dbReference type="NCBIfam" id="TIGR00393">
    <property type="entry name" value="kpsF"/>
    <property type="match status" value="1"/>
</dbReference>
<sequence length="345" mass="35615">MTSPLRTTSKSSAAPFRPADAARARVEAIASAVRTIEIEQAGLASLGGALKGALGVAFAAAVETIAGSKGRVIVSGMGKSGHVGRKIAATMASTGTPAFFVHPGEASHGDLGMITRDDVVLALSWSGETAELRDVLQYATRFRVPVVAITSRVDSALGRAADVVLILPKVGEACPHGLAPTTSTTMQLALGDALSVALLESRKFTAVDFKRFHPGGKLGAVLAFVRDVMHVGDAIPISPLGAKMSEALIVMSQKSFGCVGVVDGTGALVGIVTDGDLRRHMGPRLIEASVEDVMSRSPRTVAPDDLAAGAMSEMQGRAITALFVVEDDKPVGLVHIHDLLKLGIA</sequence>
<comment type="similarity">
    <text evidence="1 4">Belongs to the SIS family. GutQ/KpsF subfamily.</text>
</comment>
<dbReference type="SMART" id="SM00116">
    <property type="entry name" value="CBS"/>
    <property type="match status" value="2"/>
</dbReference>
<keyword evidence="2" id="KW-0677">Repeat</keyword>
<dbReference type="GO" id="GO:0019146">
    <property type="term" value="F:arabinose-5-phosphate isomerase activity"/>
    <property type="evidence" value="ECO:0007669"/>
    <property type="project" value="UniProtKB-ARBA"/>
</dbReference>
<dbReference type="PANTHER" id="PTHR42745">
    <property type="match status" value="1"/>
</dbReference>
<evidence type="ECO:0000256" key="1">
    <source>
        <dbReference type="ARBA" id="ARBA00008165"/>
    </source>
</evidence>
<keyword evidence="3 7" id="KW-0129">CBS domain</keyword>
<dbReference type="SUPFAM" id="SSF54631">
    <property type="entry name" value="CBS-domain pair"/>
    <property type="match status" value="1"/>
</dbReference>
<protein>
    <submittedName>
        <fullName evidence="10">KpsF/GutQ family sugar-phosphate isomerase</fullName>
    </submittedName>
</protein>
<feature type="site" description="Catalytically relevant" evidence="6">
    <location>
        <position position="79"/>
    </location>
</feature>
<evidence type="ECO:0000256" key="3">
    <source>
        <dbReference type="ARBA" id="ARBA00023122"/>
    </source>
</evidence>
<evidence type="ECO:0000259" key="8">
    <source>
        <dbReference type="PROSITE" id="PS51371"/>
    </source>
</evidence>
<dbReference type="CDD" id="cd04604">
    <property type="entry name" value="CBS_pair_SIS_assoc"/>
    <property type="match status" value="1"/>
</dbReference>
<dbReference type="GO" id="GO:0097367">
    <property type="term" value="F:carbohydrate derivative binding"/>
    <property type="evidence" value="ECO:0007669"/>
    <property type="project" value="InterPro"/>
</dbReference>
<evidence type="ECO:0000256" key="5">
    <source>
        <dbReference type="PIRSR" id="PIRSR004692-2"/>
    </source>
</evidence>
<evidence type="ECO:0000313" key="11">
    <source>
        <dbReference type="Proteomes" id="UP000249577"/>
    </source>
</evidence>
<evidence type="ECO:0000256" key="4">
    <source>
        <dbReference type="PIRNR" id="PIRNR004692"/>
    </source>
</evidence>
<dbReference type="InterPro" id="IPR035474">
    <property type="entry name" value="SIS_Kpsf"/>
</dbReference>
<dbReference type="PROSITE" id="PS51371">
    <property type="entry name" value="CBS"/>
    <property type="match status" value="2"/>
</dbReference>
<gene>
    <name evidence="10" type="ORF">DI565_07490</name>
</gene>
<dbReference type="CDD" id="cd05014">
    <property type="entry name" value="SIS_Kpsf"/>
    <property type="match status" value="1"/>
</dbReference>
<feature type="site" description="Catalytically relevant" evidence="6">
    <location>
        <position position="213"/>
    </location>
</feature>
<feature type="binding site" evidence="5">
    <location>
        <position position="102"/>
    </location>
    <ligand>
        <name>Zn(2+)</name>
        <dbReference type="ChEBI" id="CHEBI:29105"/>
    </ligand>
</feature>
<feature type="domain" description="SIS" evidence="9">
    <location>
        <begin position="61"/>
        <end position="204"/>
    </location>
</feature>
<feature type="domain" description="CBS" evidence="8">
    <location>
        <begin position="229"/>
        <end position="289"/>
    </location>
</feature>
<dbReference type="InterPro" id="IPR001347">
    <property type="entry name" value="SIS_dom"/>
</dbReference>
<keyword evidence="5" id="KW-0479">Metal-binding</keyword>
<dbReference type="InterPro" id="IPR000644">
    <property type="entry name" value="CBS_dom"/>
</dbReference>
<dbReference type="AlphaFoldDB" id="A0A2W5MI01"/>
<dbReference type="GO" id="GO:0005975">
    <property type="term" value="P:carbohydrate metabolic process"/>
    <property type="evidence" value="ECO:0007669"/>
    <property type="project" value="InterPro"/>
</dbReference>
<evidence type="ECO:0000256" key="7">
    <source>
        <dbReference type="PROSITE-ProRule" id="PRU00703"/>
    </source>
</evidence>
<dbReference type="EMBL" id="QFPN01000003">
    <property type="protein sequence ID" value="PZQ17203.1"/>
    <property type="molecule type" value="Genomic_DNA"/>
</dbReference>
<organism evidence="10 11">
    <name type="scientific">Ancylobacter novellus</name>
    <name type="common">Thiobacillus novellus</name>
    <dbReference type="NCBI Taxonomy" id="921"/>
    <lineage>
        <taxon>Bacteria</taxon>
        <taxon>Pseudomonadati</taxon>
        <taxon>Pseudomonadota</taxon>
        <taxon>Alphaproteobacteria</taxon>
        <taxon>Hyphomicrobiales</taxon>
        <taxon>Xanthobacteraceae</taxon>
        <taxon>Ancylobacter</taxon>
    </lineage>
</organism>
<dbReference type="GO" id="GO:1901135">
    <property type="term" value="P:carbohydrate derivative metabolic process"/>
    <property type="evidence" value="ECO:0007669"/>
    <property type="project" value="InterPro"/>
</dbReference>
<dbReference type="Gene3D" id="3.40.50.10490">
    <property type="entry name" value="Glucose-6-phosphate isomerase like protein, domain 1"/>
    <property type="match status" value="1"/>
</dbReference>
<reference evidence="10 11" key="1">
    <citation type="submission" date="2017-08" db="EMBL/GenBank/DDBJ databases">
        <title>Infants hospitalized years apart are colonized by the same room-sourced microbial strains.</title>
        <authorList>
            <person name="Brooks B."/>
            <person name="Olm M.R."/>
            <person name="Firek B.A."/>
            <person name="Baker R."/>
            <person name="Thomas B.C."/>
            <person name="Morowitz M.J."/>
            <person name="Banfield J.F."/>
        </authorList>
    </citation>
    <scope>NUCLEOTIDE SEQUENCE [LARGE SCALE GENOMIC DNA]</scope>
    <source>
        <strain evidence="10">S2_005_003_R2_43</strain>
    </source>
</reference>
<feature type="domain" description="CBS" evidence="8">
    <location>
        <begin position="294"/>
        <end position="345"/>
    </location>
</feature>
<dbReference type="InterPro" id="IPR004800">
    <property type="entry name" value="KdsD/KpsF-type"/>
</dbReference>
<dbReference type="PANTHER" id="PTHR42745:SF1">
    <property type="entry name" value="ARABINOSE 5-PHOSPHATE ISOMERASE KDSD"/>
    <property type="match status" value="1"/>
</dbReference>
<evidence type="ECO:0000259" key="9">
    <source>
        <dbReference type="PROSITE" id="PS51464"/>
    </source>
</evidence>
<accession>A0A2W5MI01</accession>
<proteinExistence type="inferred from homology"/>
<keyword evidence="5" id="KW-0862">Zinc</keyword>